<dbReference type="InterPro" id="IPR036291">
    <property type="entry name" value="NAD(P)-bd_dom_sf"/>
</dbReference>
<gene>
    <name evidence="5" type="ORF">CRHIZ90672A_00015807</name>
</gene>
<dbReference type="Gene3D" id="3.40.50.720">
    <property type="entry name" value="NAD(P)-binding Rossmann-like Domain"/>
    <property type="match status" value="1"/>
</dbReference>
<evidence type="ECO:0000256" key="2">
    <source>
        <dbReference type="ARBA" id="ARBA00022857"/>
    </source>
</evidence>
<evidence type="ECO:0000256" key="1">
    <source>
        <dbReference type="ARBA" id="ARBA00005725"/>
    </source>
</evidence>
<evidence type="ECO:0000313" key="5">
    <source>
        <dbReference type="EMBL" id="CAH0025273.1"/>
    </source>
</evidence>
<keyword evidence="6" id="KW-1185">Reference proteome</keyword>
<dbReference type="SUPFAM" id="SSF51735">
    <property type="entry name" value="NAD(P)-binding Rossmann-fold domains"/>
    <property type="match status" value="1"/>
</dbReference>
<dbReference type="PANTHER" id="PTHR47706">
    <property type="entry name" value="NMRA-LIKE FAMILY PROTEIN"/>
    <property type="match status" value="1"/>
</dbReference>
<dbReference type="Gene3D" id="3.90.25.10">
    <property type="entry name" value="UDP-galactose 4-epimerase, domain 1"/>
    <property type="match status" value="1"/>
</dbReference>
<keyword evidence="2" id="KW-0521">NADP</keyword>
<dbReference type="GO" id="GO:0016491">
    <property type="term" value="F:oxidoreductase activity"/>
    <property type="evidence" value="ECO:0007669"/>
    <property type="project" value="UniProtKB-KW"/>
</dbReference>
<proteinExistence type="inferred from homology"/>
<dbReference type="InterPro" id="IPR008030">
    <property type="entry name" value="NmrA-like"/>
</dbReference>
<feature type="domain" description="NmrA-like" evidence="4">
    <location>
        <begin position="4"/>
        <end position="112"/>
    </location>
</feature>
<evidence type="ECO:0000313" key="6">
    <source>
        <dbReference type="Proteomes" id="UP000696573"/>
    </source>
</evidence>
<organism evidence="5 6">
    <name type="scientific">Clonostachys rhizophaga</name>
    <dbReference type="NCBI Taxonomy" id="160324"/>
    <lineage>
        <taxon>Eukaryota</taxon>
        <taxon>Fungi</taxon>
        <taxon>Dikarya</taxon>
        <taxon>Ascomycota</taxon>
        <taxon>Pezizomycotina</taxon>
        <taxon>Sordariomycetes</taxon>
        <taxon>Hypocreomycetidae</taxon>
        <taxon>Hypocreales</taxon>
        <taxon>Bionectriaceae</taxon>
        <taxon>Clonostachys</taxon>
    </lineage>
</organism>
<keyword evidence="3" id="KW-0560">Oxidoreductase</keyword>
<dbReference type="AlphaFoldDB" id="A0A9N9VP35"/>
<sequence>MIVVAIAGGTGAVGRTIVEQLQLHGPHHKVFVMGRKAPTESIAGCLEFLQVDYEDVSSLTKILEDRKIDTVISTVNLKTEPASQSQLNLIQAADKSCTTHRFIPSEFLSFIDEKYVTLHANEYFLFTHMLNANNSDPASGLAIGGWIPNALALKKTKLQYVRISVGMFSDYWGMPHIKSNLLPFRVFLDMEKGKAVIPSTGDDKFTVTYSEDLARVIVRLLDTDKWPERLFLSVSDISMNELVACAEKIRGSRIDVVYDTAEKLGKGEASLVWHPEGIPESEFMPLLVGFSLMMICGAGILPHDNCRVDKLFPDLHLTTVEELLATAWQGR</sequence>
<dbReference type="PANTHER" id="PTHR47706:SF4">
    <property type="entry name" value="NMRA-LIKE DOMAIN-CONTAINING PROTEIN"/>
    <property type="match status" value="1"/>
</dbReference>
<dbReference type="EMBL" id="CABFNQ020000709">
    <property type="protein sequence ID" value="CAH0025273.1"/>
    <property type="molecule type" value="Genomic_DNA"/>
</dbReference>
<comment type="caution">
    <text evidence="5">The sequence shown here is derived from an EMBL/GenBank/DDBJ whole genome shotgun (WGS) entry which is preliminary data.</text>
</comment>
<dbReference type="Proteomes" id="UP000696573">
    <property type="component" value="Unassembled WGS sequence"/>
</dbReference>
<accession>A0A9N9VP35</accession>
<name>A0A9N9VP35_9HYPO</name>
<dbReference type="InterPro" id="IPR051609">
    <property type="entry name" value="NmrA/Isoflavone_reductase-like"/>
</dbReference>
<dbReference type="OrthoDB" id="10000533at2759"/>
<comment type="similarity">
    <text evidence="1">Belongs to the NmrA-type oxidoreductase family. Isoflavone reductase subfamily.</text>
</comment>
<evidence type="ECO:0000259" key="4">
    <source>
        <dbReference type="Pfam" id="PF05368"/>
    </source>
</evidence>
<dbReference type="Pfam" id="PF05368">
    <property type="entry name" value="NmrA"/>
    <property type="match status" value="1"/>
</dbReference>
<evidence type="ECO:0000256" key="3">
    <source>
        <dbReference type="ARBA" id="ARBA00023002"/>
    </source>
</evidence>
<reference evidence="5" key="1">
    <citation type="submission" date="2021-10" db="EMBL/GenBank/DDBJ databases">
        <authorList>
            <person name="Piombo E."/>
        </authorList>
    </citation>
    <scope>NUCLEOTIDE SEQUENCE</scope>
</reference>
<protein>
    <recommendedName>
        <fullName evidence="4">NmrA-like domain-containing protein</fullName>
    </recommendedName>
</protein>